<protein>
    <submittedName>
        <fullName evidence="3">Uncharacterized protein</fullName>
    </submittedName>
</protein>
<feature type="transmembrane region" description="Helical" evidence="2">
    <location>
        <begin position="60"/>
        <end position="78"/>
    </location>
</feature>
<feature type="compositionally biased region" description="Polar residues" evidence="1">
    <location>
        <begin position="98"/>
        <end position="112"/>
    </location>
</feature>
<dbReference type="EMBL" id="CH476596">
    <property type="protein sequence ID" value="EAU36869.1"/>
    <property type="molecule type" value="Genomic_DNA"/>
</dbReference>
<keyword evidence="2" id="KW-0812">Transmembrane</keyword>
<feature type="transmembrane region" description="Helical" evidence="2">
    <location>
        <begin position="28"/>
        <end position="48"/>
    </location>
</feature>
<evidence type="ECO:0000313" key="4">
    <source>
        <dbReference type="Proteomes" id="UP000007963"/>
    </source>
</evidence>
<accession>Q0CWM7</accession>
<evidence type="ECO:0000256" key="1">
    <source>
        <dbReference type="SAM" id="MobiDB-lite"/>
    </source>
</evidence>
<dbReference type="InterPro" id="IPR036259">
    <property type="entry name" value="MFS_trans_sf"/>
</dbReference>
<sequence length="124" mass="13268">MTALSEVLAYVAGMEYAYTKAPKSMRSIVSSIFLLTCTVGSMLGITLSPVSKDPKVLVEYASLSGVMLATAVLFLLAFGKYNSIEEKMNMLNNDDGDSTSLSESVQQTQPAENSAKGLLSSEIR</sequence>
<reference evidence="4" key="1">
    <citation type="submission" date="2005-09" db="EMBL/GenBank/DDBJ databases">
        <title>Annotation of the Aspergillus terreus NIH2624 genome.</title>
        <authorList>
            <person name="Birren B.W."/>
            <person name="Lander E.S."/>
            <person name="Galagan J.E."/>
            <person name="Nusbaum C."/>
            <person name="Devon K."/>
            <person name="Henn M."/>
            <person name="Ma L.-J."/>
            <person name="Jaffe D.B."/>
            <person name="Butler J."/>
            <person name="Alvarez P."/>
            <person name="Gnerre S."/>
            <person name="Grabherr M."/>
            <person name="Kleber M."/>
            <person name="Mauceli E.W."/>
            <person name="Brockman W."/>
            <person name="Rounsley S."/>
            <person name="Young S.K."/>
            <person name="LaButti K."/>
            <person name="Pushparaj V."/>
            <person name="DeCaprio D."/>
            <person name="Crawford M."/>
            <person name="Koehrsen M."/>
            <person name="Engels R."/>
            <person name="Montgomery P."/>
            <person name="Pearson M."/>
            <person name="Howarth C."/>
            <person name="Larson L."/>
            <person name="Luoma S."/>
            <person name="White J."/>
            <person name="Alvarado L."/>
            <person name="Kodira C.D."/>
            <person name="Zeng Q."/>
            <person name="Oleary S."/>
            <person name="Yandava C."/>
            <person name="Denning D.W."/>
            <person name="Nierman W.C."/>
            <person name="Milne T."/>
            <person name="Madden K."/>
        </authorList>
    </citation>
    <scope>NUCLEOTIDE SEQUENCE [LARGE SCALE GENOMIC DNA]</scope>
    <source>
        <strain evidence="4">NIH 2624 / FGSC A1156</strain>
    </source>
</reference>
<dbReference type="OrthoDB" id="8904098at2759"/>
<feature type="region of interest" description="Disordered" evidence="1">
    <location>
        <begin position="92"/>
        <end position="124"/>
    </location>
</feature>
<dbReference type="Gene3D" id="1.20.1250.20">
    <property type="entry name" value="MFS general substrate transporter like domains"/>
    <property type="match status" value="1"/>
</dbReference>
<dbReference type="VEuPathDB" id="FungiDB:ATEG_01907"/>
<keyword evidence="2" id="KW-0472">Membrane</keyword>
<dbReference type="eggNOG" id="KOG1237">
    <property type="taxonomic scope" value="Eukaryota"/>
</dbReference>
<dbReference type="GeneID" id="4316899"/>
<dbReference type="RefSeq" id="XP_001211085.1">
    <property type="nucleotide sequence ID" value="XM_001211085.1"/>
</dbReference>
<gene>
    <name evidence="3" type="ORF">ATEG_01907</name>
</gene>
<dbReference type="HOGENOM" id="CLU_2184659_0_0_1"/>
<dbReference type="Proteomes" id="UP000007963">
    <property type="component" value="Unassembled WGS sequence"/>
</dbReference>
<dbReference type="AlphaFoldDB" id="Q0CWM7"/>
<evidence type="ECO:0000313" key="3">
    <source>
        <dbReference type="EMBL" id="EAU36869.1"/>
    </source>
</evidence>
<evidence type="ECO:0000256" key="2">
    <source>
        <dbReference type="SAM" id="Phobius"/>
    </source>
</evidence>
<keyword evidence="2" id="KW-1133">Transmembrane helix</keyword>
<proteinExistence type="predicted"/>
<dbReference type="OMA" id="CDASNNG"/>
<name>Q0CWM7_ASPTN</name>
<organism evidence="3 4">
    <name type="scientific">Aspergillus terreus (strain NIH 2624 / FGSC A1156)</name>
    <dbReference type="NCBI Taxonomy" id="341663"/>
    <lineage>
        <taxon>Eukaryota</taxon>
        <taxon>Fungi</taxon>
        <taxon>Dikarya</taxon>
        <taxon>Ascomycota</taxon>
        <taxon>Pezizomycotina</taxon>
        <taxon>Eurotiomycetes</taxon>
        <taxon>Eurotiomycetidae</taxon>
        <taxon>Eurotiales</taxon>
        <taxon>Aspergillaceae</taxon>
        <taxon>Aspergillus</taxon>
        <taxon>Aspergillus subgen. Circumdati</taxon>
    </lineage>
</organism>